<keyword evidence="4" id="KW-0678">Repressor</keyword>
<comment type="subunit">
    <text evidence="4">Homodimer; the beta-strands of each monomer intercalate to form a hydrophobic core, while the alpha-helices form wings that extend away from the core.</text>
</comment>
<evidence type="ECO:0000256" key="2">
    <source>
        <dbReference type="ARBA" id="ARBA00022845"/>
    </source>
</evidence>
<keyword evidence="3 4" id="KW-0694">RNA-binding</keyword>
<evidence type="ECO:0000313" key="6">
    <source>
        <dbReference type="Proteomes" id="UP000629365"/>
    </source>
</evidence>
<keyword evidence="4" id="KW-1005">Bacterial flagellum biogenesis</keyword>
<proteinExistence type="inferred from homology"/>
<gene>
    <name evidence="4" type="primary">csrA</name>
    <name evidence="5" type="ORF">GCM10007269_17810</name>
</gene>
<accession>A0ABQ1RM76</accession>
<dbReference type="NCBIfam" id="TIGR00202">
    <property type="entry name" value="csrA"/>
    <property type="match status" value="1"/>
</dbReference>
<protein>
    <recommendedName>
        <fullName evidence="4">Translational regulator CsrA</fullName>
    </recommendedName>
</protein>
<dbReference type="RefSeq" id="WP_188436211.1">
    <property type="nucleotide sequence ID" value="NZ_BMCM01000002.1"/>
</dbReference>
<evidence type="ECO:0000256" key="1">
    <source>
        <dbReference type="ARBA" id="ARBA00022490"/>
    </source>
</evidence>
<evidence type="ECO:0000256" key="3">
    <source>
        <dbReference type="ARBA" id="ARBA00022884"/>
    </source>
</evidence>
<dbReference type="SUPFAM" id="SSF117130">
    <property type="entry name" value="CsrA-like"/>
    <property type="match status" value="1"/>
</dbReference>
<sequence>MLVLTRRIGESIRIDGEIEVTLLDIKGDSVRIGVNAPRETRIQRSEIVDAVVAENVSAAADSGAEAERAIFDALARRRSSGTTEPQEPWPQES</sequence>
<dbReference type="Gene3D" id="2.60.40.4380">
    <property type="entry name" value="Translational regulator CsrA"/>
    <property type="match status" value="1"/>
</dbReference>
<dbReference type="HAMAP" id="MF_00167">
    <property type="entry name" value="CsrA"/>
    <property type="match status" value="1"/>
</dbReference>
<comment type="function">
    <text evidence="4">A translational regulator that binds mRNA to regulate translation initiation and/or mRNA stability. Usually binds in the 5'-UTR at or near the Shine-Dalgarno sequence preventing ribosome-binding, thus repressing translation. Its main target seems to be the major flagellin gene, while its function is anatagonized by FliW.</text>
</comment>
<comment type="subcellular location">
    <subcellularLocation>
        <location evidence="4">Cytoplasm</location>
    </subcellularLocation>
</comment>
<dbReference type="PANTHER" id="PTHR34984">
    <property type="entry name" value="CARBON STORAGE REGULATOR"/>
    <property type="match status" value="1"/>
</dbReference>
<name>A0ABQ1RM76_9MICO</name>
<comment type="similarity">
    <text evidence="4">Belongs to the CsrA/RsmA family.</text>
</comment>
<keyword evidence="2 4" id="KW-0810">Translation regulation</keyword>
<dbReference type="PANTHER" id="PTHR34984:SF1">
    <property type="entry name" value="CARBON STORAGE REGULATOR"/>
    <property type="match status" value="1"/>
</dbReference>
<organism evidence="5 6">
    <name type="scientific">Microbacterium murale</name>
    <dbReference type="NCBI Taxonomy" id="1081040"/>
    <lineage>
        <taxon>Bacteria</taxon>
        <taxon>Bacillati</taxon>
        <taxon>Actinomycetota</taxon>
        <taxon>Actinomycetes</taxon>
        <taxon>Micrococcales</taxon>
        <taxon>Microbacteriaceae</taxon>
        <taxon>Microbacterium</taxon>
    </lineage>
</organism>
<dbReference type="NCBIfam" id="NF002469">
    <property type="entry name" value="PRK01712.1"/>
    <property type="match status" value="1"/>
</dbReference>
<reference evidence="6" key="1">
    <citation type="journal article" date="2019" name="Int. J. Syst. Evol. Microbiol.">
        <title>The Global Catalogue of Microorganisms (GCM) 10K type strain sequencing project: providing services to taxonomists for standard genome sequencing and annotation.</title>
        <authorList>
            <consortium name="The Broad Institute Genomics Platform"/>
            <consortium name="The Broad Institute Genome Sequencing Center for Infectious Disease"/>
            <person name="Wu L."/>
            <person name="Ma J."/>
        </authorList>
    </citation>
    <scope>NUCLEOTIDE SEQUENCE [LARGE SCALE GENOMIC DNA]</scope>
    <source>
        <strain evidence="6">CCM 7640</strain>
    </source>
</reference>
<comment type="caution">
    <text evidence="5">The sequence shown here is derived from an EMBL/GenBank/DDBJ whole genome shotgun (WGS) entry which is preliminary data.</text>
</comment>
<evidence type="ECO:0000256" key="4">
    <source>
        <dbReference type="HAMAP-Rule" id="MF_00167"/>
    </source>
</evidence>
<keyword evidence="6" id="KW-1185">Reference proteome</keyword>
<dbReference type="InterPro" id="IPR036107">
    <property type="entry name" value="CsrA_sf"/>
</dbReference>
<dbReference type="Proteomes" id="UP000629365">
    <property type="component" value="Unassembled WGS sequence"/>
</dbReference>
<dbReference type="Pfam" id="PF02599">
    <property type="entry name" value="CsrA"/>
    <property type="match status" value="1"/>
</dbReference>
<evidence type="ECO:0000313" key="5">
    <source>
        <dbReference type="EMBL" id="GGD75179.1"/>
    </source>
</evidence>
<dbReference type="EMBL" id="BMCM01000002">
    <property type="protein sequence ID" value="GGD75179.1"/>
    <property type="molecule type" value="Genomic_DNA"/>
</dbReference>
<keyword evidence="1 4" id="KW-0963">Cytoplasm</keyword>
<dbReference type="InterPro" id="IPR003751">
    <property type="entry name" value="CsrA"/>
</dbReference>